<feature type="non-terminal residue" evidence="1">
    <location>
        <position position="74"/>
    </location>
</feature>
<dbReference type="Proteomes" id="UP000027222">
    <property type="component" value="Unassembled WGS sequence"/>
</dbReference>
<keyword evidence="2" id="KW-1185">Reference proteome</keyword>
<dbReference type="AlphaFoldDB" id="A0A067SI45"/>
<proteinExistence type="predicted"/>
<reference evidence="2" key="1">
    <citation type="journal article" date="2014" name="Proc. Natl. Acad. Sci. U.S.A.">
        <title>Extensive sampling of basidiomycete genomes demonstrates inadequacy of the white-rot/brown-rot paradigm for wood decay fungi.</title>
        <authorList>
            <person name="Riley R."/>
            <person name="Salamov A.A."/>
            <person name="Brown D.W."/>
            <person name="Nagy L.G."/>
            <person name="Floudas D."/>
            <person name="Held B.W."/>
            <person name="Levasseur A."/>
            <person name="Lombard V."/>
            <person name="Morin E."/>
            <person name="Otillar R."/>
            <person name="Lindquist E.A."/>
            <person name="Sun H."/>
            <person name="LaButti K.M."/>
            <person name="Schmutz J."/>
            <person name="Jabbour D."/>
            <person name="Luo H."/>
            <person name="Baker S.E."/>
            <person name="Pisabarro A.G."/>
            <person name="Walton J.D."/>
            <person name="Blanchette R.A."/>
            <person name="Henrissat B."/>
            <person name="Martin F."/>
            <person name="Cullen D."/>
            <person name="Hibbett D.S."/>
            <person name="Grigoriev I.V."/>
        </authorList>
    </citation>
    <scope>NUCLEOTIDE SEQUENCE [LARGE SCALE GENOMIC DNA]</scope>
    <source>
        <strain evidence="2">CBS 339.88</strain>
    </source>
</reference>
<sequence length="74" mass="8373">MLRIQLRGSAEQQHRLLLCWDVTTRLRYSTLISRSVPGAVPRLGGCHPPLWSSQLTPAYWPPCHAYDSPRLACS</sequence>
<protein>
    <submittedName>
        <fullName evidence="1">Uncharacterized protein</fullName>
    </submittedName>
</protein>
<name>A0A067SI45_GALM3</name>
<organism evidence="1 2">
    <name type="scientific">Galerina marginata (strain CBS 339.88)</name>
    <dbReference type="NCBI Taxonomy" id="685588"/>
    <lineage>
        <taxon>Eukaryota</taxon>
        <taxon>Fungi</taxon>
        <taxon>Dikarya</taxon>
        <taxon>Basidiomycota</taxon>
        <taxon>Agaricomycotina</taxon>
        <taxon>Agaricomycetes</taxon>
        <taxon>Agaricomycetidae</taxon>
        <taxon>Agaricales</taxon>
        <taxon>Agaricineae</taxon>
        <taxon>Strophariaceae</taxon>
        <taxon>Galerina</taxon>
    </lineage>
</organism>
<gene>
    <name evidence="1" type="ORF">GALMADRAFT_254665</name>
</gene>
<dbReference type="EMBL" id="KL142396">
    <property type="protein sequence ID" value="KDR70615.1"/>
    <property type="molecule type" value="Genomic_DNA"/>
</dbReference>
<evidence type="ECO:0000313" key="1">
    <source>
        <dbReference type="EMBL" id="KDR70615.1"/>
    </source>
</evidence>
<evidence type="ECO:0000313" key="2">
    <source>
        <dbReference type="Proteomes" id="UP000027222"/>
    </source>
</evidence>
<accession>A0A067SI45</accession>
<dbReference type="HOGENOM" id="CLU_2694474_0_0_1"/>